<dbReference type="Gene3D" id="3.40.50.970">
    <property type="match status" value="2"/>
</dbReference>
<dbReference type="FunFam" id="3.40.50.970:FF:000007">
    <property type="entry name" value="Acetolactate synthase"/>
    <property type="match status" value="1"/>
</dbReference>
<reference evidence="8" key="2">
    <citation type="journal article" date="2023" name="IMA Fungus">
        <title>Comparative genomic study of the Penicillium genus elucidates a diverse pangenome and 15 lateral gene transfer events.</title>
        <authorList>
            <person name="Petersen C."/>
            <person name="Sorensen T."/>
            <person name="Nielsen M.R."/>
            <person name="Sondergaard T.E."/>
            <person name="Sorensen J.L."/>
            <person name="Fitzpatrick D.A."/>
            <person name="Frisvad J.C."/>
            <person name="Nielsen K.L."/>
        </authorList>
    </citation>
    <scope>NUCLEOTIDE SEQUENCE</scope>
    <source>
        <strain evidence="8">IBT 15544</strain>
    </source>
</reference>
<comment type="cofactor">
    <cofactor evidence="1">
        <name>thiamine diphosphate</name>
        <dbReference type="ChEBI" id="CHEBI:58937"/>
    </cofactor>
</comment>
<dbReference type="InterPro" id="IPR012001">
    <property type="entry name" value="Thiamin_PyroP_enz_TPP-bd_dom"/>
</dbReference>
<dbReference type="GO" id="GO:0005948">
    <property type="term" value="C:acetolactate synthase complex"/>
    <property type="evidence" value="ECO:0007669"/>
    <property type="project" value="TreeGrafter"/>
</dbReference>
<evidence type="ECO:0000313" key="8">
    <source>
        <dbReference type="EMBL" id="KAJ5211489.1"/>
    </source>
</evidence>
<feature type="domain" description="Thiamine pyrophosphate enzyme TPP-binding" evidence="6">
    <location>
        <begin position="406"/>
        <end position="553"/>
    </location>
</feature>
<dbReference type="InterPro" id="IPR045229">
    <property type="entry name" value="TPP_enz"/>
</dbReference>
<dbReference type="GO" id="GO:0009099">
    <property type="term" value="P:L-valine biosynthetic process"/>
    <property type="evidence" value="ECO:0007669"/>
    <property type="project" value="TreeGrafter"/>
</dbReference>
<feature type="domain" description="Thiamine pyrophosphate enzyme N-terminal TPP-binding" evidence="7">
    <location>
        <begin position="79"/>
        <end position="194"/>
    </location>
</feature>
<gene>
    <name evidence="8" type="ORF">N7498_003135</name>
</gene>
<dbReference type="SUPFAM" id="SSF52467">
    <property type="entry name" value="DHS-like NAD/FAD-binding domain"/>
    <property type="match status" value="1"/>
</dbReference>
<dbReference type="RefSeq" id="XP_058309659.1">
    <property type="nucleotide sequence ID" value="XM_058450197.1"/>
</dbReference>
<dbReference type="GO" id="GO:0030976">
    <property type="term" value="F:thiamine pyrophosphate binding"/>
    <property type="evidence" value="ECO:0007669"/>
    <property type="project" value="InterPro"/>
</dbReference>
<comment type="similarity">
    <text evidence="2 4">Belongs to the TPP enzyme family.</text>
</comment>
<proteinExistence type="inferred from homology"/>
<dbReference type="GO" id="GO:0000287">
    <property type="term" value="F:magnesium ion binding"/>
    <property type="evidence" value="ECO:0007669"/>
    <property type="project" value="InterPro"/>
</dbReference>
<evidence type="ECO:0000313" key="9">
    <source>
        <dbReference type="Proteomes" id="UP001150904"/>
    </source>
</evidence>
<keyword evidence="9" id="KW-1185">Reference proteome</keyword>
<dbReference type="OrthoDB" id="16262at2759"/>
<evidence type="ECO:0000259" key="7">
    <source>
        <dbReference type="Pfam" id="PF02776"/>
    </source>
</evidence>
<dbReference type="GO" id="GO:0003984">
    <property type="term" value="F:acetolactate synthase activity"/>
    <property type="evidence" value="ECO:0007669"/>
    <property type="project" value="TreeGrafter"/>
</dbReference>
<evidence type="ECO:0000259" key="5">
    <source>
        <dbReference type="Pfam" id="PF00205"/>
    </source>
</evidence>
<comment type="caution">
    <text evidence="8">The sequence shown here is derived from an EMBL/GenBank/DDBJ whole genome shotgun (WGS) entry which is preliminary data.</text>
</comment>
<dbReference type="Proteomes" id="UP001150904">
    <property type="component" value="Unassembled WGS sequence"/>
</dbReference>
<dbReference type="InterPro" id="IPR039368">
    <property type="entry name" value="AHAS_TPP"/>
</dbReference>
<sequence>MVSPGHRLYLVNSPSAKIHLVSSWRRKKNISTPAAKIEQSQSIRSEEDLVSSVILHCYRVPSPLEPRITPNREDFVGKTGGQVFNEMMIRHKVRHIFGYLGGAILPVFDAIYNSKEFGFVLPRHEQGAGHMAQGYARATGEPGVVVVTSGPGATNLITPMMDALADGTPMVVFCGQVSTQAIGMDAFQEANVLAMSQPCTKWNTTVHDTSELPKRIDEAFEIPMSGRPGPVLVELPIDVTAALHIWQWVNSDETDPKALHMLGLHRSGFASMAIQHADLVIALGARFDDRVTGSIPKFAPEARLAASQGRGGIIHFDISPKNINKVVEATVPVIGDCAESLEFLLPQITKTQRPEWMAQITAWKEQYPFQAFNRSGRDDMILPQNVIERLSDAVDPIKDRTIITTGVGQYRMWTAQHFRWRHPRTLATSGGLGTMGYGLPAAIGAKVARPDALVIDIDGDASFNMTLSELGTASQFNIDVKVVLLNNEEQAMVTHLQTVYYDNRFCHSHNLNPDFVEAARAMGVQAESCSGVPDTDMKLKWLLESKGPALLEVKVAPKALSLPMVPSGRGLHEFQFYSD</sequence>
<evidence type="ECO:0000259" key="6">
    <source>
        <dbReference type="Pfam" id="PF02775"/>
    </source>
</evidence>
<dbReference type="PROSITE" id="PS00187">
    <property type="entry name" value="TPP_ENZYMES"/>
    <property type="match status" value="1"/>
</dbReference>
<dbReference type="GO" id="GO:0009097">
    <property type="term" value="P:isoleucine biosynthetic process"/>
    <property type="evidence" value="ECO:0007669"/>
    <property type="project" value="TreeGrafter"/>
</dbReference>
<evidence type="ECO:0000256" key="3">
    <source>
        <dbReference type="ARBA" id="ARBA00023052"/>
    </source>
</evidence>
<evidence type="ECO:0008006" key="10">
    <source>
        <dbReference type="Google" id="ProtNLM"/>
    </source>
</evidence>
<reference evidence="8" key="1">
    <citation type="submission" date="2022-12" db="EMBL/GenBank/DDBJ databases">
        <authorList>
            <person name="Petersen C."/>
        </authorList>
    </citation>
    <scope>NUCLEOTIDE SEQUENCE</scope>
    <source>
        <strain evidence="8">IBT 15544</strain>
    </source>
</reference>
<dbReference type="PANTHER" id="PTHR18968">
    <property type="entry name" value="THIAMINE PYROPHOSPHATE ENZYMES"/>
    <property type="match status" value="1"/>
</dbReference>
<dbReference type="AlphaFoldDB" id="A0A9W9T6U3"/>
<dbReference type="Pfam" id="PF00205">
    <property type="entry name" value="TPP_enzyme_M"/>
    <property type="match status" value="1"/>
</dbReference>
<dbReference type="Pfam" id="PF02776">
    <property type="entry name" value="TPP_enzyme_N"/>
    <property type="match status" value="1"/>
</dbReference>
<name>A0A9W9T6U3_9EURO</name>
<dbReference type="Gene3D" id="3.40.50.1220">
    <property type="entry name" value="TPP-binding domain"/>
    <property type="match status" value="1"/>
</dbReference>
<dbReference type="InterPro" id="IPR029035">
    <property type="entry name" value="DHS-like_NAD/FAD-binding_dom"/>
</dbReference>
<dbReference type="Pfam" id="PF02775">
    <property type="entry name" value="TPP_enzyme_C"/>
    <property type="match status" value="1"/>
</dbReference>
<dbReference type="PANTHER" id="PTHR18968:SF13">
    <property type="entry name" value="ACETOLACTATE SYNTHASE CATALYTIC SUBUNIT, MITOCHONDRIAL"/>
    <property type="match status" value="1"/>
</dbReference>
<evidence type="ECO:0000256" key="2">
    <source>
        <dbReference type="ARBA" id="ARBA00007812"/>
    </source>
</evidence>
<dbReference type="GO" id="GO:0005739">
    <property type="term" value="C:mitochondrion"/>
    <property type="evidence" value="ECO:0007669"/>
    <property type="project" value="TreeGrafter"/>
</dbReference>
<dbReference type="EMBL" id="JAPQKR010000008">
    <property type="protein sequence ID" value="KAJ5211489.1"/>
    <property type="molecule type" value="Genomic_DNA"/>
</dbReference>
<keyword evidence="3 4" id="KW-0786">Thiamine pyrophosphate</keyword>
<protein>
    <recommendedName>
        <fullName evidence="10">Acetolactate synthase</fullName>
    </recommendedName>
</protein>
<dbReference type="GeneID" id="83177498"/>
<evidence type="ECO:0000256" key="1">
    <source>
        <dbReference type="ARBA" id="ARBA00001964"/>
    </source>
</evidence>
<dbReference type="CDD" id="cd02015">
    <property type="entry name" value="TPP_AHAS"/>
    <property type="match status" value="1"/>
</dbReference>
<dbReference type="InterPro" id="IPR011766">
    <property type="entry name" value="TPP_enzyme_TPP-bd"/>
</dbReference>
<accession>A0A9W9T6U3</accession>
<organism evidence="8 9">
    <name type="scientific">Penicillium cinerascens</name>
    <dbReference type="NCBI Taxonomy" id="70096"/>
    <lineage>
        <taxon>Eukaryota</taxon>
        <taxon>Fungi</taxon>
        <taxon>Dikarya</taxon>
        <taxon>Ascomycota</taxon>
        <taxon>Pezizomycotina</taxon>
        <taxon>Eurotiomycetes</taxon>
        <taxon>Eurotiomycetidae</taxon>
        <taxon>Eurotiales</taxon>
        <taxon>Aspergillaceae</taxon>
        <taxon>Penicillium</taxon>
    </lineage>
</organism>
<dbReference type="SUPFAM" id="SSF52518">
    <property type="entry name" value="Thiamin diphosphate-binding fold (THDP-binding)"/>
    <property type="match status" value="2"/>
</dbReference>
<dbReference type="InterPro" id="IPR029061">
    <property type="entry name" value="THDP-binding"/>
</dbReference>
<dbReference type="GO" id="GO:0050660">
    <property type="term" value="F:flavin adenine dinucleotide binding"/>
    <property type="evidence" value="ECO:0007669"/>
    <property type="project" value="TreeGrafter"/>
</dbReference>
<dbReference type="InterPro" id="IPR012000">
    <property type="entry name" value="Thiamin_PyroP_enz_cen_dom"/>
</dbReference>
<dbReference type="InterPro" id="IPR000399">
    <property type="entry name" value="TPP-bd_CS"/>
</dbReference>
<dbReference type="CDD" id="cd07035">
    <property type="entry name" value="TPP_PYR_POX_like"/>
    <property type="match status" value="1"/>
</dbReference>
<evidence type="ECO:0000256" key="4">
    <source>
        <dbReference type="RuleBase" id="RU362132"/>
    </source>
</evidence>
<feature type="domain" description="Thiamine pyrophosphate enzyme central" evidence="5">
    <location>
        <begin position="252"/>
        <end position="342"/>
    </location>
</feature>